<keyword evidence="5" id="KW-0221">Differentiation</keyword>
<dbReference type="Proteomes" id="UP000494206">
    <property type="component" value="Unassembled WGS sequence"/>
</dbReference>
<evidence type="ECO:0000256" key="3">
    <source>
        <dbReference type="ARBA" id="ARBA00007742"/>
    </source>
</evidence>
<dbReference type="FunFam" id="1.20.120.1630:FF:000002">
    <property type="entry name" value="Steroid 5 alpha-reductase 1"/>
    <property type="match status" value="1"/>
</dbReference>
<proteinExistence type="inferred from homology"/>
<evidence type="ECO:0000313" key="20">
    <source>
        <dbReference type="EMBL" id="CAB3409232.1"/>
    </source>
</evidence>
<dbReference type="PIRSF" id="PIRSF015596">
    <property type="entry name" value="5_alpha-SR2"/>
    <property type="match status" value="1"/>
</dbReference>
<dbReference type="PROSITE" id="PS50244">
    <property type="entry name" value="S5A_REDUCTASE"/>
    <property type="match status" value="1"/>
</dbReference>
<feature type="transmembrane region" description="Helical" evidence="18">
    <location>
        <begin position="6"/>
        <end position="25"/>
    </location>
</feature>
<evidence type="ECO:0000256" key="6">
    <source>
        <dbReference type="ARBA" id="ARBA00022824"/>
    </source>
</evidence>
<comment type="catalytic activity">
    <reaction evidence="17">
        <text>17beta-hydroxy-5alpha-androstan-3-one + NADP(+) = testosterone + NADPH + H(+)</text>
        <dbReference type="Rhea" id="RHEA:50820"/>
        <dbReference type="ChEBI" id="CHEBI:15378"/>
        <dbReference type="ChEBI" id="CHEBI:16330"/>
        <dbReference type="ChEBI" id="CHEBI:17347"/>
        <dbReference type="ChEBI" id="CHEBI:57783"/>
        <dbReference type="ChEBI" id="CHEBI:58349"/>
        <dbReference type="EC" id="1.3.1.22"/>
    </reaction>
    <physiologicalReaction direction="right-to-left" evidence="17">
        <dbReference type="Rhea" id="RHEA:50822"/>
    </physiologicalReaction>
</comment>
<keyword evidence="21" id="KW-1185">Reference proteome</keyword>
<keyword evidence="6" id="KW-0256">Endoplasmic reticulum</keyword>
<evidence type="ECO:0000259" key="19">
    <source>
        <dbReference type="Pfam" id="PF02544"/>
    </source>
</evidence>
<comment type="caution">
    <text evidence="18">Lacks conserved residue(s) required for the propagation of feature annotation.</text>
</comment>
<evidence type="ECO:0000256" key="12">
    <source>
        <dbReference type="ARBA" id="ARBA00023098"/>
    </source>
</evidence>
<comment type="catalytic activity">
    <reaction evidence="18">
        <text>a 3-oxo-5alpha-steroid + NADP(+) = a 3-oxo-Delta(4)-steroid + NADPH + H(+)</text>
        <dbReference type="Rhea" id="RHEA:54384"/>
        <dbReference type="ChEBI" id="CHEBI:13601"/>
        <dbReference type="ChEBI" id="CHEBI:15378"/>
        <dbReference type="ChEBI" id="CHEBI:47909"/>
        <dbReference type="ChEBI" id="CHEBI:57783"/>
        <dbReference type="ChEBI" id="CHEBI:58349"/>
        <dbReference type="EC" id="1.3.1.22"/>
    </reaction>
</comment>
<dbReference type="GO" id="GO:0006702">
    <property type="term" value="P:androgen biosynthetic process"/>
    <property type="evidence" value="ECO:0007669"/>
    <property type="project" value="UniProtKB-ARBA"/>
</dbReference>
<evidence type="ECO:0000256" key="9">
    <source>
        <dbReference type="ARBA" id="ARBA00022928"/>
    </source>
</evidence>
<comment type="subcellular location">
    <subcellularLocation>
        <location evidence="2">Endoplasmic reticulum membrane</location>
        <topology evidence="2">Multi-pass membrane protein</topology>
    </subcellularLocation>
    <subcellularLocation>
        <location evidence="1">Microsome membrane</location>
        <topology evidence="1">Multi-pass membrane protein</topology>
    </subcellularLocation>
</comment>
<dbReference type="EMBL" id="CADEPM010000008">
    <property type="protein sequence ID" value="CAB3409232.1"/>
    <property type="molecule type" value="Genomic_DNA"/>
</dbReference>
<keyword evidence="13 18" id="KW-0472">Membrane</keyword>
<accession>A0A8S1FDL0</accession>
<name>A0A8S1FDL0_9PELO</name>
<keyword evidence="12" id="KW-0443">Lipid metabolism</keyword>
<feature type="domain" description="3-oxo-5-alpha-steroid 4-dehydrogenase C-terminal" evidence="19">
    <location>
        <begin position="98"/>
        <end position="248"/>
    </location>
</feature>
<dbReference type="PANTHER" id="PTHR10556:SF57">
    <property type="entry name" value="3-OXO-5-ALPHA-STEROID 4-DEHYDROGENASE 1"/>
    <property type="match status" value="1"/>
</dbReference>
<evidence type="ECO:0000256" key="18">
    <source>
        <dbReference type="PIRNR" id="PIRNR015596"/>
    </source>
</evidence>
<evidence type="ECO:0000256" key="13">
    <source>
        <dbReference type="ARBA" id="ARBA00023136"/>
    </source>
</evidence>
<evidence type="ECO:0000256" key="16">
    <source>
        <dbReference type="ARBA" id="ARBA00049166"/>
    </source>
</evidence>
<evidence type="ECO:0000256" key="8">
    <source>
        <dbReference type="ARBA" id="ARBA00022857"/>
    </source>
</evidence>
<dbReference type="GO" id="GO:0005789">
    <property type="term" value="C:endoplasmic reticulum membrane"/>
    <property type="evidence" value="ECO:0007669"/>
    <property type="project" value="UniProtKB-SubCell"/>
</dbReference>
<dbReference type="PANTHER" id="PTHR10556">
    <property type="entry name" value="3-OXO-5-ALPHA-STEROID 4-DEHYDROGENASE"/>
    <property type="match status" value="1"/>
</dbReference>
<reference evidence="20 21" key="1">
    <citation type="submission" date="2020-04" db="EMBL/GenBank/DDBJ databases">
        <authorList>
            <person name="Laetsch R D."/>
            <person name="Stevens L."/>
            <person name="Kumar S."/>
            <person name="Blaxter L. M."/>
        </authorList>
    </citation>
    <scope>NUCLEOTIDE SEQUENCE [LARGE SCALE GENOMIC DNA]</scope>
</reference>
<dbReference type="Gene3D" id="1.20.120.1630">
    <property type="match status" value="1"/>
</dbReference>
<protein>
    <recommendedName>
        <fullName evidence="18">3-oxo-5alpha-steroid 4-dehydrogenase (NADP(+))</fullName>
        <ecNumber evidence="18">1.3.1.22</ecNumber>
    </recommendedName>
</protein>
<keyword evidence="8" id="KW-0521">NADP</keyword>
<dbReference type="GO" id="GO:0047751">
    <property type="term" value="F:3-oxo-5-alpha-steroid 4-dehydrogenase (NADP+) activity"/>
    <property type="evidence" value="ECO:0007669"/>
    <property type="project" value="UniProtKB-EC"/>
</dbReference>
<keyword evidence="4 18" id="KW-0812">Transmembrane</keyword>
<evidence type="ECO:0000256" key="4">
    <source>
        <dbReference type="ARBA" id="ARBA00022692"/>
    </source>
</evidence>
<dbReference type="GO" id="GO:0007548">
    <property type="term" value="P:sex differentiation"/>
    <property type="evidence" value="ECO:0007669"/>
    <property type="project" value="UniProtKB-KW"/>
</dbReference>
<keyword evidence="9" id="KW-0726">Sexual differentiation</keyword>
<feature type="transmembrane region" description="Helical" evidence="18">
    <location>
        <begin position="133"/>
        <end position="153"/>
    </location>
</feature>
<evidence type="ECO:0000256" key="1">
    <source>
        <dbReference type="ARBA" id="ARBA00004154"/>
    </source>
</evidence>
<evidence type="ECO:0000256" key="5">
    <source>
        <dbReference type="ARBA" id="ARBA00022782"/>
    </source>
</evidence>
<dbReference type="GO" id="GO:0030154">
    <property type="term" value="P:cell differentiation"/>
    <property type="evidence" value="ECO:0007669"/>
    <property type="project" value="UniProtKB-KW"/>
</dbReference>
<sequence>MYHILIGLSWMMIVIGILTAFYLTFKTAAGYGRYAKASRVTVPAKICWFVQEAPAFFIPLYFTFYWQTAYGLLANSLFMYHYAYRTFVYPFSLKSGNNTPLPIFIAGFSFCVINGFMQGAWNSKYQMNFGELSTFQTMLMIAGIPIFVAGHLINKQSDSILSNLRKPGETSYKIPKGGMFEYVSCANYFGEIVEWCGYAMFTQSLPSVAFAIFTASNIGPRALTHHQWYLEKFPEYPKQRKAVIPFVL</sequence>
<evidence type="ECO:0000256" key="10">
    <source>
        <dbReference type="ARBA" id="ARBA00022989"/>
    </source>
</evidence>
<gene>
    <name evidence="20" type="ORF">CBOVIS_LOCUS10911</name>
</gene>
<feature type="transmembrane region" description="Helical" evidence="18">
    <location>
        <begin position="103"/>
        <end position="121"/>
    </location>
</feature>
<evidence type="ECO:0000256" key="15">
    <source>
        <dbReference type="ARBA" id="ARBA00048292"/>
    </source>
</evidence>
<dbReference type="AlphaFoldDB" id="A0A8S1FDL0"/>
<dbReference type="InterPro" id="IPR039357">
    <property type="entry name" value="SRD5A/TECR"/>
</dbReference>
<dbReference type="OrthoDB" id="5788137at2759"/>
<comment type="catalytic activity">
    <reaction evidence="16">
        <text>androst-4-ene-3,17-dione + NADPH + H(+) = 5alpha-androstan-3,17-dione + NADP(+)</text>
        <dbReference type="Rhea" id="RHEA:50816"/>
        <dbReference type="ChEBI" id="CHEBI:15378"/>
        <dbReference type="ChEBI" id="CHEBI:15994"/>
        <dbReference type="ChEBI" id="CHEBI:16422"/>
        <dbReference type="ChEBI" id="CHEBI:57783"/>
        <dbReference type="ChEBI" id="CHEBI:58349"/>
    </reaction>
    <physiologicalReaction direction="left-to-right" evidence="16">
        <dbReference type="Rhea" id="RHEA:50817"/>
    </physiologicalReaction>
</comment>
<keyword evidence="10 18" id="KW-1133">Transmembrane helix</keyword>
<evidence type="ECO:0000256" key="17">
    <source>
        <dbReference type="ARBA" id="ARBA00049397"/>
    </source>
</evidence>
<evidence type="ECO:0000256" key="7">
    <source>
        <dbReference type="ARBA" id="ARBA00022848"/>
    </source>
</evidence>
<dbReference type="InterPro" id="IPR016636">
    <property type="entry name" value="3-oxo-5-alpha-steroid_4-DH"/>
</dbReference>
<dbReference type="EC" id="1.3.1.22" evidence="18"/>
<dbReference type="Pfam" id="PF02544">
    <property type="entry name" value="Steroid_dh"/>
    <property type="match status" value="1"/>
</dbReference>
<comment type="catalytic activity">
    <reaction evidence="15">
        <text>5alpha-pregnane-3,20-dione + NADP(+) = progesterone + NADPH + H(+)</text>
        <dbReference type="Rhea" id="RHEA:21952"/>
        <dbReference type="ChEBI" id="CHEBI:15378"/>
        <dbReference type="ChEBI" id="CHEBI:17026"/>
        <dbReference type="ChEBI" id="CHEBI:28952"/>
        <dbReference type="ChEBI" id="CHEBI:57783"/>
        <dbReference type="ChEBI" id="CHEBI:58349"/>
        <dbReference type="EC" id="1.3.1.22"/>
    </reaction>
    <physiologicalReaction direction="right-to-left" evidence="15">
        <dbReference type="Rhea" id="RHEA:21954"/>
    </physiologicalReaction>
</comment>
<organism evidence="20 21">
    <name type="scientific">Caenorhabditis bovis</name>
    <dbReference type="NCBI Taxonomy" id="2654633"/>
    <lineage>
        <taxon>Eukaryota</taxon>
        <taxon>Metazoa</taxon>
        <taxon>Ecdysozoa</taxon>
        <taxon>Nematoda</taxon>
        <taxon>Chromadorea</taxon>
        <taxon>Rhabditida</taxon>
        <taxon>Rhabditina</taxon>
        <taxon>Rhabditomorpha</taxon>
        <taxon>Rhabditoidea</taxon>
        <taxon>Rhabditidae</taxon>
        <taxon>Peloderinae</taxon>
        <taxon>Caenorhabditis</taxon>
    </lineage>
</organism>
<keyword evidence="7" id="KW-0492">Microsome</keyword>
<evidence type="ECO:0000256" key="11">
    <source>
        <dbReference type="ARBA" id="ARBA00023002"/>
    </source>
</evidence>
<comment type="caution">
    <text evidence="20">The sequence shown here is derived from an EMBL/GenBank/DDBJ whole genome shotgun (WGS) entry which is preliminary data.</text>
</comment>
<keyword evidence="11" id="KW-0560">Oxidoreductase</keyword>
<comment type="function">
    <text evidence="14">Converts testosterone into 5-alpha-dihydrotestosterone and progesterone or corticosterone into their corresponding 5-alpha-3-oxosteroids. It plays a central role in sexual differentiation and androgen physiology.</text>
</comment>
<evidence type="ECO:0000313" key="21">
    <source>
        <dbReference type="Proteomes" id="UP000494206"/>
    </source>
</evidence>
<evidence type="ECO:0000256" key="14">
    <source>
        <dbReference type="ARBA" id="ARBA00037789"/>
    </source>
</evidence>
<dbReference type="InterPro" id="IPR001104">
    <property type="entry name" value="3-oxo-5_a-steroid_4-DH_C"/>
</dbReference>
<comment type="similarity">
    <text evidence="3 18">Belongs to the steroid 5-alpha reductase family.</text>
</comment>
<evidence type="ECO:0000256" key="2">
    <source>
        <dbReference type="ARBA" id="ARBA00004477"/>
    </source>
</evidence>